<evidence type="ECO:0000313" key="2">
    <source>
        <dbReference type="Proteomes" id="UP000199679"/>
    </source>
</evidence>
<dbReference type="EMBL" id="LT629740">
    <property type="protein sequence ID" value="SDR90760.1"/>
    <property type="molecule type" value="Genomic_DNA"/>
</dbReference>
<accession>A0A1H1MVQ3</accession>
<keyword evidence="2" id="KW-1185">Reference proteome</keyword>
<reference evidence="1 2" key="1">
    <citation type="submission" date="2016-10" db="EMBL/GenBank/DDBJ databases">
        <authorList>
            <person name="de Groot N.N."/>
        </authorList>
    </citation>
    <scope>NUCLEOTIDE SEQUENCE [LARGE SCALE GENOMIC DNA]</scope>
    <source>
        <strain evidence="1 2">MP1X4</strain>
    </source>
</reference>
<dbReference type="Proteomes" id="UP000199679">
    <property type="component" value="Chromosome I"/>
</dbReference>
<protein>
    <submittedName>
        <fullName evidence="1">Uncharacterized protein</fullName>
    </submittedName>
</protein>
<evidence type="ECO:0000313" key="1">
    <source>
        <dbReference type="EMBL" id="SDR90760.1"/>
    </source>
</evidence>
<dbReference type="AlphaFoldDB" id="A0A1H1MVQ3"/>
<dbReference type="STRING" id="652787.SAMN05216490_0174"/>
<organism evidence="1 2">
    <name type="scientific">Mucilaginibacter mallensis</name>
    <dbReference type="NCBI Taxonomy" id="652787"/>
    <lineage>
        <taxon>Bacteria</taxon>
        <taxon>Pseudomonadati</taxon>
        <taxon>Bacteroidota</taxon>
        <taxon>Sphingobacteriia</taxon>
        <taxon>Sphingobacteriales</taxon>
        <taxon>Sphingobacteriaceae</taxon>
        <taxon>Mucilaginibacter</taxon>
    </lineage>
</organism>
<name>A0A1H1MVQ3_MUCMA</name>
<gene>
    <name evidence="1" type="ORF">SAMN05216490_0174</name>
</gene>
<sequence>MAYNLLSTNLEPLQITIVQKADFLFNSIFVNSPHNAVEGVISTIYLPKKIKYHGF</sequence>
<proteinExistence type="predicted"/>